<dbReference type="eggNOG" id="ENOG502S3PB">
    <property type="taxonomic scope" value="Eukaryota"/>
</dbReference>
<dbReference type="GeneID" id="18871742"/>
<evidence type="ECO:0000256" key="8">
    <source>
        <dbReference type="ARBA" id="ARBA00023136"/>
    </source>
</evidence>
<proteinExistence type="inferred from homology"/>
<comment type="function">
    <text evidence="9">Component of the ERMES/MDM complex, which serves as a molecular tether to connect the endoplasmic reticulum (ER) and mitochondria. Components of this complex are involved in the control of mitochondrial shape and protein biogenesis, and function in nonvesicular lipid trafficking between the ER and mitochondria. MDM12 is required for the interaction of the ER-resident membrane protein MMM1 and the outer mitochondrial membrane-resident beta-barrel protein MDM10. The MDM12-MMM1 subcomplex functions in the major beta-barrel assembly pathway that is responsible for biogenesis of all mitochondrial outer membrane beta-barrel proteins, and acts in a late step after the SAM complex. The MDM10-MDM12-MMM1 subcomplex further acts in the TOM40-specific pathway after the action of the MDM12-MMM1 complex. Essential for establishing and maintaining the structure of mitochondria and maintenance of mtDNA nucleoids.</text>
</comment>
<dbReference type="OMA" id="KRAHFCF"/>
<dbReference type="OrthoDB" id="3356905at2759"/>
<dbReference type="FunCoup" id="G3AV55">
    <property type="interactions" value="60"/>
</dbReference>
<evidence type="ECO:0000256" key="6">
    <source>
        <dbReference type="ARBA" id="ARBA00023121"/>
    </source>
</evidence>
<dbReference type="AlphaFoldDB" id="G3AV55"/>
<dbReference type="PANTHER" id="PTHR28204">
    <property type="entry name" value="MITOCHONDRIAL DISTRIBUTION AND MORPHOLOGY PROTEIN 12"/>
    <property type="match status" value="1"/>
</dbReference>
<dbReference type="EMBL" id="GL996506">
    <property type="protein sequence ID" value="EGW30129.1"/>
    <property type="molecule type" value="Genomic_DNA"/>
</dbReference>
<evidence type="ECO:0000256" key="3">
    <source>
        <dbReference type="ARBA" id="ARBA00022787"/>
    </source>
</evidence>
<name>G3AV55_SPAPN</name>
<evidence type="ECO:0000313" key="12">
    <source>
        <dbReference type="EMBL" id="EGW30129.1"/>
    </source>
</evidence>
<keyword evidence="7 9" id="KW-0496">Mitochondrion</keyword>
<protein>
    <recommendedName>
        <fullName evidence="9">Mitochondrial distribution and morphology protein 12</fullName>
    </recommendedName>
    <alternativeName>
        <fullName evidence="9">Mitochondrial inheritance component MDM12</fullName>
    </alternativeName>
</protein>
<accession>G3AV55</accession>
<feature type="domain" description="SMP-LTD" evidence="11">
    <location>
        <begin position="1"/>
        <end position="374"/>
    </location>
</feature>
<dbReference type="InParanoid" id="G3AV55"/>
<evidence type="ECO:0000256" key="5">
    <source>
        <dbReference type="ARBA" id="ARBA00023055"/>
    </source>
</evidence>
<feature type="compositionally biased region" description="Pro residues" evidence="10">
    <location>
        <begin position="145"/>
        <end position="157"/>
    </location>
</feature>
<dbReference type="PANTHER" id="PTHR28204:SF1">
    <property type="entry name" value="MITOCHONDRIAL DISTRIBUTION AND MORPHOLOGY PROTEIN 12"/>
    <property type="match status" value="1"/>
</dbReference>
<organism evidence="13">
    <name type="scientific">Spathaspora passalidarum (strain NRRL Y-27907 / 11-Y1)</name>
    <dbReference type="NCBI Taxonomy" id="619300"/>
    <lineage>
        <taxon>Eukaryota</taxon>
        <taxon>Fungi</taxon>
        <taxon>Dikarya</taxon>
        <taxon>Ascomycota</taxon>
        <taxon>Saccharomycotina</taxon>
        <taxon>Pichiomycetes</taxon>
        <taxon>Debaryomycetaceae</taxon>
        <taxon>Spathaspora</taxon>
    </lineage>
</organism>
<evidence type="ECO:0000256" key="4">
    <source>
        <dbReference type="ARBA" id="ARBA00022824"/>
    </source>
</evidence>
<dbReference type="Proteomes" id="UP000000709">
    <property type="component" value="Unassembled WGS sequence"/>
</dbReference>
<dbReference type="KEGG" id="spaa:SPAPADRAFT_52957"/>
<dbReference type="Pfam" id="PF26544">
    <property type="entry name" value="Mdm12"/>
    <property type="match status" value="2"/>
</dbReference>
<evidence type="ECO:0000259" key="11">
    <source>
        <dbReference type="PROSITE" id="PS51847"/>
    </source>
</evidence>
<evidence type="ECO:0000256" key="1">
    <source>
        <dbReference type="ARBA" id="ARBA00004370"/>
    </source>
</evidence>
<dbReference type="GO" id="GO:0032865">
    <property type="term" value="C:ERMES complex"/>
    <property type="evidence" value="ECO:0007669"/>
    <property type="project" value="UniProtKB-UniRule"/>
</dbReference>
<gene>
    <name evidence="9" type="primary">MDM12</name>
    <name evidence="12" type="ORF">SPAPADRAFT_52957</name>
</gene>
<feature type="compositionally biased region" description="Acidic residues" evidence="10">
    <location>
        <begin position="83"/>
        <end position="111"/>
    </location>
</feature>
<dbReference type="GO" id="GO:0015914">
    <property type="term" value="P:phospholipid transport"/>
    <property type="evidence" value="ECO:0007669"/>
    <property type="project" value="TreeGrafter"/>
</dbReference>
<keyword evidence="2" id="KW-0813">Transport</keyword>
<comment type="subcellular location">
    <subcellularLocation>
        <location evidence="1">Membrane</location>
    </subcellularLocation>
    <subcellularLocation>
        <location evidence="9">Mitochondrion outer membrane</location>
        <topology evidence="9">Peripheral membrane protein</topology>
        <orientation evidence="9">Cytoplasmic side</orientation>
    </subcellularLocation>
    <subcellularLocation>
        <location evidence="9">Endoplasmic reticulum membrane</location>
        <topology evidence="9">Peripheral membrane protein</topology>
        <orientation evidence="9">Cytoplasmic side</orientation>
    </subcellularLocation>
    <text evidence="9">The ERMES/MDM complex localizes to a few discrete foci (around 10 per single cell), that represent mitochondria-endoplasmic reticulum junctions. These foci are often found next to mtDNA nucleoids.</text>
</comment>
<keyword evidence="8 9" id="KW-0472">Membrane</keyword>
<reference evidence="12 13" key="1">
    <citation type="journal article" date="2011" name="Proc. Natl. Acad. Sci. U.S.A.">
        <title>Comparative genomics of xylose-fermenting fungi for enhanced biofuel production.</title>
        <authorList>
            <person name="Wohlbach D.J."/>
            <person name="Kuo A."/>
            <person name="Sato T.K."/>
            <person name="Potts K.M."/>
            <person name="Salamov A.A."/>
            <person name="LaButti K.M."/>
            <person name="Sun H."/>
            <person name="Clum A."/>
            <person name="Pangilinan J.L."/>
            <person name="Lindquist E.A."/>
            <person name="Lucas S."/>
            <person name="Lapidus A."/>
            <person name="Jin M."/>
            <person name="Gunawan C."/>
            <person name="Balan V."/>
            <person name="Dale B.E."/>
            <person name="Jeffries T.W."/>
            <person name="Zinkel R."/>
            <person name="Barry K.W."/>
            <person name="Grigoriev I.V."/>
            <person name="Gasch A.P."/>
        </authorList>
    </citation>
    <scope>NUCLEOTIDE SEQUENCE [LARGE SCALE GENOMIC DNA]</scope>
    <source>
        <strain evidence="13">NRRL Y-27907 / 11-Y1</strain>
    </source>
</reference>
<dbReference type="InterPro" id="IPR031468">
    <property type="entry name" value="SMP_LBD"/>
</dbReference>
<dbReference type="GO" id="GO:0005789">
    <property type="term" value="C:endoplasmic reticulum membrane"/>
    <property type="evidence" value="ECO:0007669"/>
    <property type="project" value="UniProtKB-SubCell"/>
</dbReference>
<dbReference type="PROSITE" id="PS51847">
    <property type="entry name" value="SMP"/>
    <property type="match status" value="1"/>
</dbReference>
<dbReference type="GO" id="GO:0008289">
    <property type="term" value="F:lipid binding"/>
    <property type="evidence" value="ECO:0007669"/>
    <property type="project" value="UniProtKB-KW"/>
</dbReference>
<evidence type="ECO:0000256" key="2">
    <source>
        <dbReference type="ARBA" id="ARBA00022448"/>
    </source>
</evidence>
<evidence type="ECO:0000256" key="10">
    <source>
        <dbReference type="SAM" id="MobiDB-lite"/>
    </source>
</evidence>
<keyword evidence="4 9" id="KW-0256">Endoplasmic reticulum</keyword>
<comment type="similarity">
    <text evidence="9">Belongs to the MDM12 family.</text>
</comment>
<dbReference type="RefSeq" id="XP_007377895.1">
    <property type="nucleotide sequence ID" value="XM_007377833.1"/>
</dbReference>
<dbReference type="STRING" id="619300.G3AV55"/>
<keyword evidence="5" id="KW-0445">Lipid transport</keyword>
<dbReference type="HOGENOM" id="CLU_026794_2_0_1"/>
<comment type="subunit">
    <text evidence="9">Component of the ER-mitochondria encounter structure (ERMES) or MDM complex, composed of MMM1, MDM10, MDM12 and MDM34. A MMM1 homodimer associates with one molecule of MDM12 on each side in a pairwise head-to-tail manner, and the SMP-LTD domains of MMM1 and MDM12 generate a continuous hydrophobic tunnel for phospholipid trafficking.</text>
</comment>
<feature type="region of interest" description="Disordered" evidence="10">
    <location>
        <begin position="129"/>
        <end position="161"/>
    </location>
</feature>
<dbReference type="GO" id="GO:1990456">
    <property type="term" value="P:mitochondrion-endoplasmic reticulum membrane tethering"/>
    <property type="evidence" value="ECO:0007669"/>
    <property type="project" value="TreeGrafter"/>
</dbReference>
<evidence type="ECO:0000256" key="7">
    <source>
        <dbReference type="ARBA" id="ARBA00023128"/>
    </source>
</evidence>
<dbReference type="CDD" id="cd21672">
    <property type="entry name" value="SMP_Mdm12"/>
    <property type="match status" value="1"/>
</dbReference>
<keyword evidence="13" id="KW-1185">Reference proteome</keyword>
<feature type="region of interest" description="Disordered" evidence="10">
    <location>
        <begin position="77"/>
        <end position="111"/>
    </location>
</feature>
<evidence type="ECO:0000313" key="13">
    <source>
        <dbReference type="Proteomes" id="UP000000709"/>
    </source>
</evidence>
<evidence type="ECO:0000256" key="9">
    <source>
        <dbReference type="HAMAP-Rule" id="MF_03104"/>
    </source>
</evidence>
<keyword evidence="6" id="KW-0446">Lipid-binding</keyword>
<sequence length="386" mass="44344">MSFDINWDKLTEDNSLNEVIQEFLDEQFQKIQLPSFISDLKVAEFNLGTIPPEITIRHICDPFEEFYEEECPEVKAEKLETHPEEEEEDQTASKQDEDEEDYDEENDEEDDDALFQSITEDVSLLNINRPLDVSPSTPLRATPFNPSPSPPSRPLPPLRTHDAYHSYNNIIGLGTQPATGSDTPTTILNPNLRAPRIYHRRKSPNKGNNDLQLIVEINYKGDVHINLLVNLLVNYPAPNFITLPIKLHVTDLVIHSICALAYLKKSVFWTFLCDITDINPMDYFTNNLGNLQRTESNRSNSGANFVDYYNESTPNSNKERIDIIKKVKIESEIGEVEQNVLRNVGKVEKFLVEKLRNILREEMAWPSWICFDLNDQEDSDEEGSDN</sequence>
<dbReference type="InterPro" id="IPR027532">
    <property type="entry name" value="Mdm12"/>
</dbReference>
<dbReference type="HAMAP" id="MF_03104">
    <property type="entry name" value="Mdm12"/>
    <property type="match status" value="1"/>
</dbReference>
<keyword evidence="3 9" id="KW-1000">Mitochondrion outer membrane</keyword>
<dbReference type="GO" id="GO:0045040">
    <property type="term" value="P:protein insertion into mitochondrial outer membrane"/>
    <property type="evidence" value="ECO:0007669"/>
    <property type="project" value="UniProtKB-UniRule"/>
</dbReference>